<name>A0ABD3W2A0_SINWO</name>
<accession>A0ABD3W2A0</accession>
<dbReference type="EMBL" id="JBJQND010000008">
    <property type="protein sequence ID" value="KAL3867796.1"/>
    <property type="molecule type" value="Genomic_DNA"/>
</dbReference>
<dbReference type="PANTHER" id="PTHR21301">
    <property type="entry name" value="REVERSE TRANSCRIPTASE"/>
    <property type="match status" value="1"/>
</dbReference>
<evidence type="ECO:0000313" key="3">
    <source>
        <dbReference type="Proteomes" id="UP001634394"/>
    </source>
</evidence>
<dbReference type="InterPro" id="IPR000477">
    <property type="entry name" value="RT_dom"/>
</dbReference>
<reference evidence="2 3" key="1">
    <citation type="submission" date="2024-11" db="EMBL/GenBank/DDBJ databases">
        <title>Chromosome-level genome assembly of the freshwater bivalve Anodonta woodiana.</title>
        <authorList>
            <person name="Chen X."/>
        </authorList>
    </citation>
    <scope>NUCLEOTIDE SEQUENCE [LARGE SCALE GENOMIC DNA]</scope>
    <source>
        <strain evidence="2">MN2024</strain>
        <tissue evidence="2">Gills</tissue>
    </source>
</reference>
<comment type="caution">
    <text evidence="2">The sequence shown here is derived from an EMBL/GenBank/DDBJ whole genome shotgun (WGS) entry which is preliminary data.</text>
</comment>
<dbReference type="PANTHER" id="PTHR21301:SF10">
    <property type="entry name" value="REVERSE TRANSCRIPTASE DOMAIN-CONTAINING PROTEIN"/>
    <property type="match status" value="1"/>
</dbReference>
<protein>
    <recommendedName>
        <fullName evidence="1">Reverse transcriptase domain-containing protein</fullName>
    </recommendedName>
</protein>
<gene>
    <name evidence="2" type="ORF">ACJMK2_040643</name>
</gene>
<keyword evidence="3" id="KW-1185">Reference proteome</keyword>
<sequence>MGPLVHKLPSYLQDTTDYLIKSKASEPLLPDTLLVSLDVTSLYTNIPHNEGIQACKEAWETRNMDNPPTHFLVQLLELVLKLNNFEFNGENYLQINGTAMGTKMTPLVC</sequence>
<organism evidence="2 3">
    <name type="scientific">Sinanodonta woodiana</name>
    <name type="common">Chinese pond mussel</name>
    <name type="synonym">Anodonta woodiana</name>
    <dbReference type="NCBI Taxonomy" id="1069815"/>
    <lineage>
        <taxon>Eukaryota</taxon>
        <taxon>Metazoa</taxon>
        <taxon>Spiralia</taxon>
        <taxon>Lophotrochozoa</taxon>
        <taxon>Mollusca</taxon>
        <taxon>Bivalvia</taxon>
        <taxon>Autobranchia</taxon>
        <taxon>Heteroconchia</taxon>
        <taxon>Palaeoheterodonta</taxon>
        <taxon>Unionida</taxon>
        <taxon>Unionoidea</taxon>
        <taxon>Unionidae</taxon>
        <taxon>Unioninae</taxon>
        <taxon>Sinanodonta</taxon>
    </lineage>
</organism>
<dbReference type="PROSITE" id="PS50878">
    <property type="entry name" value="RT_POL"/>
    <property type="match status" value="1"/>
</dbReference>
<evidence type="ECO:0000313" key="2">
    <source>
        <dbReference type="EMBL" id="KAL3867796.1"/>
    </source>
</evidence>
<proteinExistence type="predicted"/>
<feature type="domain" description="Reverse transcriptase" evidence="1">
    <location>
        <begin position="1"/>
        <end position="109"/>
    </location>
</feature>
<dbReference type="Proteomes" id="UP001634394">
    <property type="component" value="Unassembled WGS sequence"/>
</dbReference>
<evidence type="ECO:0000259" key="1">
    <source>
        <dbReference type="PROSITE" id="PS50878"/>
    </source>
</evidence>
<dbReference type="AlphaFoldDB" id="A0ABD3W2A0"/>